<protein>
    <submittedName>
        <fullName evidence="2">Uncharacterized protein</fullName>
    </submittedName>
</protein>
<comment type="caution">
    <text evidence="2">The sequence shown here is derived from an EMBL/GenBank/DDBJ whole genome shotgun (WGS) entry which is preliminary data.</text>
</comment>
<dbReference type="EMBL" id="MU151061">
    <property type="protein sequence ID" value="KAF9453466.1"/>
    <property type="molecule type" value="Genomic_DNA"/>
</dbReference>
<evidence type="ECO:0000313" key="2">
    <source>
        <dbReference type="EMBL" id="KAF9453466.1"/>
    </source>
</evidence>
<sequence length="92" mass="10070">MLHFSLLLPLEGCLSENIHGGIAICMGVSKFDFAGLGGFHRELGRGNKRRHQRSFEGVYSRVSHDKDNGCYGGNGGKYLGRGGYGKILRIVE</sequence>
<accession>A0A9P5XQJ3</accession>
<keyword evidence="3" id="KW-1185">Reference proteome</keyword>
<organism evidence="2 3">
    <name type="scientific">Macrolepiota fuliginosa MF-IS2</name>
    <dbReference type="NCBI Taxonomy" id="1400762"/>
    <lineage>
        <taxon>Eukaryota</taxon>
        <taxon>Fungi</taxon>
        <taxon>Dikarya</taxon>
        <taxon>Basidiomycota</taxon>
        <taxon>Agaricomycotina</taxon>
        <taxon>Agaricomycetes</taxon>
        <taxon>Agaricomycetidae</taxon>
        <taxon>Agaricales</taxon>
        <taxon>Agaricineae</taxon>
        <taxon>Agaricaceae</taxon>
        <taxon>Macrolepiota</taxon>
    </lineage>
</organism>
<reference evidence="2" key="1">
    <citation type="submission" date="2020-11" db="EMBL/GenBank/DDBJ databases">
        <authorList>
            <consortium name="DOE Joint Genome Institute"/>
            <person name="Ahrendt S."/>
            <person name="Riley R."/>
            <person name="Andreopoulos W."/>
            <person name="Labutti K."/>
            <person name="Pangilinan J."/>
            <person name="Ruiz-Duenas F.J."/>
            <person name="Barrasa J.M."/>
            <person name="Sanchez-Garcia M."/>
            <person name="Camarero S."/>
            <person name="Miyauchi S."/>
            <person name="Serrano A."/>
            <person name="Linde D."/>
            <person name="Babiker R."/>
            <person name="Drula E."/>
            <person name="Ayuso-Fernandez I."/>
            <person name="Pacheco R."/>
            <person name="Padilla G."/>
            <person name="Ferreira P."/>
            <person name="Barriuso J."/>
            <person name="Kellner H."/>
            <person name="Castanera R."/>
            <person name="Alfaro M."/>
            <person name="Ramirez L."/>
            <person name="Pisabarro A.G."/>
            <person name="Kuo A."/>
            <person name="Tritt A."/>
            <person name="Lipzen A."/>
            <person name="He G."/>
            <person name="Yan M."/>
            <person name="Ng V."/>
            <person name="Cullen D."/>
            <person name="Martin F."/>
            <person name="Rosso M.-N."/>
            <person name="Henrissat B."/>
            <person name="Hibbett D."/>
            <person name="Martinez A.T."/>
            <person name="Grigoriev I.V."/>
        </authorList>
    </citation>
    <scope>NUCLEOTIDE SEQUENCE</scope>
    <source>
        <strain evidence="2">MF-IS2</strain>
    </source>
</reference>
<gene>
    <name evidence="2" type="ORF">P691DRAFT_800733</name>
</gene>
<dbReference type="AlphaFoldDB" id="A0A9P5XQJ3"/>
<feature type="chain" id="PRO_5040325058" evidence="1">
    <location>
        <begin position="16"/>
        <end position="92"/>
    </location>
</feature>
<proteinExistence type="predicted"/>
<name>A0A9P5XQJ3_9AGAR</name>
<evidence type="ECO:0000313" key="3">
    <source>
        <dbReference type="Proteomes" id="UP000807342"/>
    </source>
</evidence>
<feature type="signal peptide" evidence="1">
    <location>
        <begin position="1"/>
        <end position="15"/>
    </location>
</feature>
<keyword evidence="1" id="KW-0732">Signal</keyword>
<evidence type="ECO:0000256" key="1">
    <source>
        <dbReference type="SAM" id="SignalP"/>
    </source>
</evidence>
<dbReference type="Proteomes" id="UP000807342">
    <property type="component" value="Unassembled WGS sequence"/>
</dbReference>